<name>W4VD68_9FIRM</name>
<keyword evidence="3" id="KW-1185">Reference proteome</keyword>
<dbReference type="Gene3D" id="3.90.320.10">
    <property type="match status" value="1"/>
</dbReference>
<organism evidence="2 3">
    <name type="scientific">Acetivibrio straminisolvens JCM 21531</name>
    <dbReference type="NCBI Taxonomy" id="1294263"/>
    <lineage>
        <taxon>Bacteria</taxon>
        <taxon>Bacillati</taxon>
        <taxon>Bacillota</taxon>
        <taxon>Clostridia</taxon>
        <taxon>Eubacteriales</taxon>
        <taxon>Oscillospiraceae</taxon>
        <taxon>Acetivibrio</taxon>
    </lineage>
</organism>
<sequence length="57" mass="6906">MLVDYKTDYVAPGNVETIYERYKVQILYYARALEMLTGKKVKEKYIYLFWNGKVLEF</sequence>
<dbReference type="InterPro" id="IPR011335">
    <property type="entry name" value="Restrct_endonuc-II-like"/>
</dbReference>
<dbReference type="SUPFAM" id="SSF52980">
    <property type="entry name" value="Restriction endonuclease-like"/>
    <property type="match status" value="1"/>
</dbReference>
<reference evidence="2" key="1">
    <citation type="journal article" date="2014" name="Genome Announc.">
        <title>Draft Genome Sequence of Clostridium straminisolvens Strain JCM 21531T, Isolated from a Cellulose-Degrading Bacterial Community.</title>
        <authorList>
            <person name="Yuki M."/>
            <person name="Oshima K."/>
            <person name="Suda W."/>
            <person name="Sakamoto M."/>
            <person name="Kitamura K."/>
            <person name="Iida T."/>
            <person name="Hattori M."/>
            <person name="Ohkuma M."/>
        </authorList>
    </citation>
    <scope>NUCLEOTIDE SEQUENCE [LARGE SCALE GENOMIC DNA]</scope>
    <source>
        <strain evidence="2">JCM 21531</strain>
    </source>
</reference>
<accession>W4VD68</accession>
<keyword evidence="1" id="KW-0378">Hydrolase</keyword>
<dbReference type="EMBL" id="BAVR01000088">
    <property type="protein sequence ID" value="GAE90738.1"/>
    <property type="molecule type" value="Genomic_DNA"/>
</dbReference>
<dbReference type="AlphaFoldDB" id="W4VD68"/>
<dbReference type="STRING" id="1294263.JCM21531_4373"/>
<comment type="caution">
    <text evidence="2">The sequence shown here is derived from an EMBL/GenBank/DDBJ whole genome shotgun (WGS) entry which is preliminary data.</text>
</comment>
<evidence type="ECO:0000256" key="1">
    <source>
        <dbReference type="ARBA" id="ARBA00022801"/>
    </source>
</evidence>
<gene>
    <name evidence="2" type="ORF">JCM21531_4373</name>
</gene>
<protein>
    <submittedName>
        <fullName evidence="2">ATP-dependent nuclease</fullName>
    </submittedName>
</protein>
<dbReference type="InterPro" id="IPR011604">
    <property type="entry name" value="PDDEXK-like_dom_sf"/>
</dbReference>
<evidence type="ECO:0000313" key="2">
    <source>
        <dbReference type="EMBL" id="GAE90738.1"/>
    </source>
</evidence>
<evidence type="ECO:0000313" key="3">
    <source>
        <dbReference type="Proteomes" id="UP000019109"/>
    </source>
</evidence>
<proteinExistence type="predicted"/>
<dbReference type="Proteomes" id="UP000019109">
    <property type="component" value="Unassembled WGS sequence"/>
</dbReference>
<dbReference type="GO" id="GO:0016787">
    <property type="term" value="F:hydrolase activity"/>
    <property type="evidence" value="ECO:0007669"/>
    <property type="project" value="UniProtKB-KW"/>
</dbReference>